<dbReference type="Gene3D" id="3.30.450.40">
    <property type="match status" value="1"/>
</dbReference>
<dbReference type="NCBIfam" id="TIGR00254">
    <property type="entry name" value="GGDEF"/>
    <property type="match status" value="1"/>
</dbReference>
<evidence type="ECO:0000256" key="7">
    <source>
        <dbReference type="SAM" id="Phobius"/>
    </source>
</evidence>
<comment type="caution">
    <text evidence="11">The sequence shown here is derived from an EMBL/GenBank/DDBJ whole genome shotgun (WGS) entry which is preliminary data.</text>
</comment>
<dbReference type="GO" id="GO:0071111">
    <property type="term" value="F:cyclic-guanylate-specific phosphodiesterase activity"/>
    <property type="evidence" value="ECO:0007669"/>
    <property type="project" value="UniProtKB-EC"/>
</dbReference>
<gene>
    <name evidence="11" type="ORF">D7S89_18565</name>
</gene>
<dbReference type="FunFam" id="3.20.20.450:FF:000001">
    <property type="entry name" value="Cyclic di-GMP phosphodiesterase yahA"/>
    <property type="match status" value="1"/>
</dbReference>
<dbReference type="Proteomes" id="UP000280434">
    <property type="component" value="Unassembled WGS sequence"/>
</dbReference>
<evidence type="ECO:0000313" key="12">
    <source>
        <dbReference type="Proteomes" id="UP000280434"/>
    </source>
</evidence>
<organism evidence="11 12">
    <name type="scientific">Trinickia fusca</name>
    <dbReference type="NCBI Taxonomy" id="2419777"/>
    <lineage>
        <taxon>Bacteria</taxon>
        <taxon>Pseudomonadati</taxon>
        <taxon>Pseudomonadota</taxon>
        <taxon>Betaproteobacteria</taxon>
        <taxon>Burkholderiales</taxon>
        <taxon>Burkholderiaceae</taxon>
        <taxon>Trinickia</taxon>
    </lineage>
</organism>
<dbReference type="Gene3D" id="3.30.450.20">
    <property type="entry name" value="PAS domain"/>
    <property type="match status" value="1"/>
</dbReference>
<dbReference type="PROSITE" id="PS50839">
    <property type="entry name" value="CHASE"/>
    <property type="match status" value="1"/>
</dbReference>
<keyword evidence="12" id="KW-1185">Reference proteome</keyword>
<dbReference type="InterPro" id="IPR029787">
    <property type="entry name" value="Nucleotide_cyclase"/>
</dbReference>
<proteinExistence type="predicted"/>
<dbReference type="PANTHER" id="PTHR44757">
    <property type="entry name" value="DIGUANYLATE CYCLASE DGCP"/>
    <property type="match status" value="1"/>
</dbReference>
<evidence type="ECO:0000256" key="5">
    <source>
        <dbReference type="ARBA" id="ARBA00051114"/>
    </source>
</evidence>
<dbReference type="Pfam" id="PF00990">
    <property type="entry name" value="GGDEF"/>
    <property type="match status" value="1"/>
</dbReference>
<dbReference type="AlphaFoldDB" id="A0A494X6Q6"/>
<dbReference type="CDD" id="cd01948">
    <property type="entry name" value="EAL"/>
    <property type="match status" value="1"/>
</dbReference>
<dbReference type="InterPro" id="IPR043128">
    <property type="entry name" value="Rev_trsase/Diguanyl_cyclase"/>
</dbReference>
<dbReference type="GO" id="GO:0016020">
    <property type="term" value="C:membrane"/>
    <property type="evidence" value="ECO:0007669"/>
    <property type="project" value="UniProtKB-SubCell"/>
</dbReference>
<dbReference type="GO" id="GO:0071732">
    <property type="term" value="P:cellular response to nitric oxide"/>
    <property type="evidence" value="ECO:0007669"/>
    <property type="project" value="UniProtKB-ARBA"/>
</dbReference>
<dbReference type="SUPFAM" id="SSF55073">
    <property type="entry name" value="Nucleotide cyclase"/>
    <property type="match status" value="1"/>
</dbReference>
<evidence type="ECO:0000256" key="4">
    <source>
        <dbReference type="ARBA" id="ARBA00023136"/>
    </source>
</evidence>
<accession>A0A494X6Q6</accession>
<feature type="region of interest" description="Disordered" evidence="6">
    <location>
        <begin position="1148"/>
        <end position="1171"/>
    </location>
</feature>
<evidence type="ECO:0000259" key="8">
    <source>
        <dbReference type="PROSITE" id="PS50839"/>
    </source>
</evidence>
<comment type="subcellular location">
    <subcellularLocation>
        <location evidence="1">Membrane</location>
    </subcellularLocation>
</comment>
<evidence type="ECO:0000256" key="2">
    <source>
        <dbReference type="ARBA" id="ARBA00022692"/>
    </source>
</evidence>
<dbReference type="InterPro" id="IPR042240">
    <property type="entry name" value="CHASE_sf"/>
</dbReference>
<dbReference type="InterPro" id="IPR035919">
    <property type="entry name" value="EAL_sf"/>
</dbReference>
<dbReference type="SMART" id="SM00052">
    <property type="entry name" value="EAL"/>
    <property type="match status" value="1"/>
</dbReference>
<evidence type="ECO:0000256" key="1">
    <source>
        <dbReference type="ARBA" id="ARBA00004370"/>
    </source>
</evidence>
<evidence type="ECO:0000256" key="6">
    <source>
        <dbReference type="SAM" id="MobiDB-lite"/>
    </source>
</evidence>
<dbReference type="CDD" id="cd01949">
    <property type="entry name" value="GGDEF"/>
    <property type="match status" value="1"/>
</dbReference>
<dbReference type="PROSITE" id="PS50887">
    <property type="entry name" value="GGDEF"/>
    <property type="match status" value="1"/>
</dbReference>
<dbReference type="Pfam" id="PF00563">
    <property type="entry name" value="EAL"/>
    <property type="match status" value="1"/>
</dbReference>
<keyword evidence="3 7" id="KW-1133">Transmembrane helix</keyword>
<dbReference type="InterPro" id="IPR035965">
    <property type="entry name" value="PAS-like_dom_sf"/>
</dbReference>
<sequence>MRRWRTRLRRACPARMRSAPQCTGSFTGAQRSVIRHCQGKAMRRTFERMRRFCRNQYATGFAVAVLVLGVAAAFAVYSLSKGLVDHEASLRFDNDSRSVEQQIATRVRLYSDVLVTMRALFAEDSAVERDEFREFVKGLDLPNRYPGFQALSYGAYVRNADLPAFVAKQNRDPMLRAAGVRFVIRPPGPRPDYNVVTYVEPLQENLVSLGIDMSADLQRRHALEVSGASGQAISSGRTLFANRGAQYVGIAMRLPVYRHGMPTGTTEERQRAYVGSVGAGIRIKDMMSGLLGAETLRVIKFRIYDAGNMRTPAISPSPSTLLFDSIEGPPIAGSTAAKTSGSAVVNAADDIQRHASVKPLQRVATQLFAGRRWTIVFTAYPDDLVGSQGYLPDVALGTGLIISALLSGLTYALSSSRARAVKLADAITFDLRSSEMARAEAQRIAHLGDWRADLNANTTHLSGEMARLIGWRRSVSPSVKVLVHTIDAADRHMLIEHVKHTLETHEPFELECRYRSRRGRRGWMRVVGQAQGATGSRVLRGTALEITKQKSVERVRELEHAFTLQLATAANEFDIFQQLVGSLTRGMDWDAGAFWPTQEGLKQLLCAAYCAHAVDLEPWLLSRVRGMSKQEDLSPEPTWRVGRHVAGLSTARWLAEAHIVTTFSFPLRIGSVVLGTAEFYSRERRHLEQHALAMARSITSQMSHFLQRRQAEDNLHFLATHDALTGLPNRLMFKEHLESSLVRADEDGTALNVLFIDLDRFKDINDSMGHNTGDQLLRAVAERLSDEVKDADMIARLGGDEFIVLVKQRNERGINVLHTIDAIQGALAQPFVVNGMQMQVSASIGVSSFPGDGEDAQTLLKHADIAMYGAKQRGKNTYQMYLRQMSMSLQRRVEMEAQLRHAIENREFTLFYQPRIELSTNHCTGVEALIRWNNPQLGLVMPSDFIPLAEETGAIVPIGEWVLREACRQAAEWRANGLSIHVAVNLSARQFADPHLHESIIEALEDARLPGELLELELTESMVMRHPEQAARWLTSVKKTGVRLSIDDFGTGYSSLAYLNRFPIDLVKIDRSFIRNVPDSHSDTQITSAVIALGHSLGLTVIAEGAETQAQIDFLRREGCDEVQGYFFSRPIPADDVWGFLGRPLQTGTGSAPMPTTKSVRGTGSDRSYHS</sequence>
<dbReference type="Gene3D" id="3.20.20.450">
    <property type="entry name" value="EAL domain"/>
    <property type="match status" value="1"/>
</dbReference>
<feature type="domain" description="GGDEF" evidence="10">
    <location>
        <begin position="749"/>
        <end position="883"/>
    </location>
</feature>
<protein>
    <submittedName>
        <fullName evidence="11">EAL domain-containing protein</fullName>
    </submittedName>
</protein>
<dbReference type="InterPro" id="IPR052155">
    <property type="entry name" value="Biofilm_reg_signaling"/>
</dbReference>
<dbReference type="Pfam" id="PF03924">
    <property type="entry name" value="CHASE"/>
    <property type="match status" value="1"/>
</dbReference>
<dbReference type="SUPFAM" id="SSF55781">
    <property type="entry name" value="GAF domain-like"/>
    <property type="match status" value="1"/>
</dbReference>
<feature type="transmembrane region" description="Helical" evidence="7">
    <location>
        <begin position="57"/>
        <end position="79"/>
    </location>
</feature>
<evidence type="ECO:0000259" key="10">
    <source>
        <dbReference type="PROSITE" id="PS50887"/>
    </source>
</evidence>
<reference evidence="11 12" key="1">
    <citation type="submission" date="2018-10" db="EMBL/GenBank/DDBJ databases">
        <title>Paraburkholderia sp. 7MK8-2, isolated from soil.</title>
        <authorList>
            <person name="Gao Z.-H."/>
            <person name="Qiu L.-H."/>
        </authorList>
    </citation>
    <scope>NUCLEOTIDE SEQUENCE [LARGE SCALE GENOMIC DNA]</scope>
    <source>
        <strain evidence="11 12">7MK8-2</strain>
    </source>
</reference>
<keyword evidence="2 7" id="KW-0812">Transmembrane</keyword>
<dbReference type="InterPro" id="IPR000160">
    <property type="entry name" value="GGDEF_dom"/>
</dbReference>
<keyword evidence="4 7" id="KW-0472">Membrane</keyword>
<feature type="domain" description="CHASE" evidence="8">
    <location>
        <begin position="123"/>
        <end position="325"/>
    </location>
</feature>
<evidence type="ECO:0000259" key="9">
    <source>
        <dbReference type="PROSITE" id="PS50883"/>
    </source>
</evidence>
<dbReference type="PANTHER" id="PTHR44757:SF2">
    <property type="entry name" value="BIOFILM ARCHITECTURE MAINTENANCE PROTEIN MBAA"/>
    <property type="match status" value="1"/>
</dbReference>
<name>A0A494X6Q6_9BURK</name>
<dbReference type="GO" id="GO:0007165">
    <property type="term" value="P:signal transduction"/>
    <property type="evidence" value="ECO:0007669"/>
    <property type="project" value="UniProtKB-ARBA"/>
</dbReference>
<evidence type="ECO:0000313" key="11">
    <source>
        <dbReference type="EMBL" id="RKP45982.1"/>
    </source>
</evidence>
<dbReference type="Gene3D" id="3.30.70.270">
    <property type="match status" value="1"/>
</dbReference>
<dbReference type="PROSITE" id="PS50883">
    <property type="entry name" value="EAL"/>
    <property type="match status" value="1"/>
</dbReference>
<comment type="catalytic activity">
    <reaction evidence="5">
        <text>3',3'-c-di-GMP + H2O = 5'-phosphoguanylyl(3'-&gt;5')guanosine + H(+)</text>
        <dbReference type="Rhea" id="RHEA:24902"/>
        <dbReference type="ChEBI" id="CHEBI:15377"/>
        <dbReference type="ChEBI" id="CHEBI:15378"/>
        <dbReference type="ChEBI" id="CHEBI:58754"/>
        <dbReference type="ChEBI" id="CHEBI:58805"/>
        <dbReference type="EC" id="3.1.4.52"/>
    </reaction>
    <physiologicalReaction direction="left-to-right" evidence="5">
        <dbReference type="Rhea" id="RHEA:24903"/>
    </physiologicalReaction>
</comment>
<dbReference type="InterPro" id="IPR029016">
    <property type="entry name" value="GAF-like_dom_sf"/>
</dbReference>
<dbReference type="SUPFAM" id="SSF141868">
    <property type="entry name" value="EAL domain-like"/>
    <property type="match status" value="1"/>
</dbReference>
<dbReference type="Gene3D" id="3.30.450.350">
    <property type="entry name" value="CHASE domain"/>
    <property type="match status" value="1"/>
</dbReference>
<feature type="domain" description="EAL" evidence="9">
    <location>
        <begin position="892"/>
        <end position="1145"/>
    </location>
</feature>
<dbReference type="InterPro" id="IPR006189">
    <property type="entry name" value="CHASE_dom"/>
</dbReference>
<dbReference type="OrthoDB" id="9813903at2"/>
<dbReference type="FunFam" id="3.30.70.270:FF:000001">
    <property type="entry name" value="Diguanylate cyclase domain protein"/>
    <property type="match status" value="1"/>
</dbReference>
<dbReference type="InterPro" id="IPR001633">
    <property type="entry name" value="EAL_dom"/>
</dbReference>
<evidence type="ECO:0000256" key="3">
    <source>
        <dbReference type="ARBA" id="ARBA00022989"/>
    </source>
</evidence>
<dbReference type="SMART" id="SM01079">
    <property type="entry name" value="CHASE"/>
    <property type="match status" value="1"/>
</dbReference>
<dbReference type="SMART" id="SM00267">
    <property type="entry name" value="GGDEF"/>
    <property type="match status" value="1"/>
</dbReference>
<dbReference type="SUPFAM" id="SSF55785">
    <property type="entry name" value="PYP-like sensor domain (PAS domain)"/>
    <property type="match status" value="1"/>
</dbReference>
<dbReference type="EMBL" id="RBZV01000008">
    <property type="protein sequence ID" value="RKP45982.1"/>
    <property type="molecule type" value="Genomic_DNA"/>
</dbReference>